<keyword evidence="3" id="KW-0255">Endonuclease</keyword>
<keyword evidence="8" id="KW-0808">Transferase</keyword>
<evidence type="ECO:0000313" key="10">
    <source>
        <dbReference type="EMBL" id="OWZ14396.1"/>
    </source>
</evidence>
<keyword evidence="2" id="KW-0479">Metal-binding</keyword>
<keyword evidence="4" id="KW-0378">Hydrolase</keyword>
<evidence type="ECO:0000256" key="1">
    <source>
        <dbReference type="ARBA" id="ARBA00022722"/>
    </source>
</evidence>
<keyword evidence="9" id="KW-0233">DNA recombination</keyword>
<dbReference type="STRING" id="4795.A0A225W9H9"/>
<accession>A0A225W9H9</accession>
<dbReference type="GO" id="GO:0004519">
    <property type="term" value="F:endonuclease activity"/>
    <property type="evidence" value="ECO:0007669"/>
    <property type="project" value="UniProtKB-KW"/>
</dbReference>
<keyword evidence="7" id="KW-0695">RNA-directed DNA polymerase</keyword>
<keyword evidence="8" id="KW-0239">DNA-directed DNA polymerase</keyword>
<name>A0A225W9H9_9STRA</name>
<reference evidence="11" key="1">
    <citation type="submission" date="2017-03" db="EMBL/GenBank/DDBJ databases">
        <title>Phytopthora megakarya and P. palmivora, two closely related causual agents of cacao black pod achieved similar genome size and gene model numbers by different mechanisms.</title>
        <authorList>
            <person name="Ali S."/>
            <person name="Shao J."/>
            <person name="Larry D.J."/>
            <person name="Kronmiller B."/>
            <person name="Shen D."/>
            <person name="Strem M.D."/>
            <person name="Melnick R.L."/>
            <person name="Guiltinan M.J."/>
            <person name="Tyler B.M."/>
            <person name="Meinhardt L.W."/>
            <person name="Bailey B.A."/>
        </authorList>
    </citation>
    <scope>NUCLEOTIDE SEQUENCE [LARGE SCALE GENOMIC DNA]</scope>
    <source>
        <strain evidence="11">zdho120</strain>
    </source>
</reference>
<dbReference type="PANTHER" id="PTHR42648">
    <property type="entry name" value="TRANSPOSASE, PUTATIVE-RELATED"/>
    <property type="match status" value="1"/>
</dbReference>
<dbReference type="Proteomes" id="UP000198211">
    <property type="component" value="Unassembled WGS sequence"/>
</dbReference>
<keyword evidence="6" id="KW-0229">DNA integration</keyword>
<dbReference type="GO" id="GO:0016787">
    <property type="term" value="F:hydrolase activity"/>
    <property type="evidence" value="ECO:0007669"/>
    <property type="project" value="UniProtKB-KW"/>
</dbReference>
<protein>
    <submittedName>
        <fullName evidence="10">Polyprotein</fullName>
    </submittedName>
</protein>
<gene>
    <name evidence="10" type="ORF">PHMEG_00012132</name>
</gene>
<evidence type="ECO:0000313" key="11">
    <source>
        <dbReference type="Proteomes" id="UP000198211"/>
    </source>
</evidence>
<dbReference type="GO" id="GO:0003887">
    <property type="term" value="F:DNA-directed DNA polymerase activity"/>
    <property type="evidence" value="ECO:0007669"/>
    <property type="project" value="UniProtKB-KW"/>
</dbReference>
<comment type="caution">
    <text evidence="10">The sequence shown here is derived from an EMBL/GenBank/DDBJ whole genome shotgun (WGS) entry which is preliminary data.</text>
</comment>
<evidence type="ECO:0000256" key="5">
    <source>
        <dbReference type="ARBA" id="ARBA00022842"/>
    </source>
</evidence>
<evidence type="ECO:0000256" key="7">
    <source>
        <dbReference type="ARBA" id="ARBA00022918"/>
    </source>
</evidence>
<dbReference type="PANTHER" id="PTHR42648:SF11">
    <property type="entry name" value="TRANSPOSON TY4-P GAG-POL POLYPROTEIN"/>
    <property type="match status" value="1"/>
</dbReference>
<keyword evidence="11" id="KW-1185">Reference proteome</keyword>
<dbReference type="InterPro" id="IPR036397">
    <property type="entry name" value="RNaseH_sf"/>
</dbReference>
<keyword evidence="8" id="KW-0548">Nucleotidyltransferase</keyword>
<dbReference type="AlphaFoldDB" id="A0A225W9H9"/>
<dbReference type="GO" id="GO:0003676">
    <property type="term" value="F:nucleic acid binding"/>
    <property type="evidence" value="ECO:0007669"/>
    <property type="project" value="InterPro"/>
</dbReference>
<dbReference type="GO" id="GO:0006310">
    <property type="term" value="P:DNA recombination"/>
    <property type="evidence" value="ECO:0007669"/>
    <property type="project" value="UniProtKB-KW"/>
</dbReference>
<dbReference type="SUPFAM" id="SSF53098">
    <property type="entry name" value="Ribonuclease H-like"/>
    <property type="match status" value="1"/>
</dbReference>
<organism evidence="10 11">
    <name type="scientific">Phytophthora megakarya</name>
    <dbReference type="NCBI Taxonomy" id="4795"/>
    <lineage>
        <taxon>Eukaryota</taxon>
        <taxon>Sar</taxon>
        <taxon>Stramenopiles</taxon>
        <taxon>Oomycota</taxon>
        <taxon>Peronosporomycetes</taxon>
        <taxon>Peronosporales</taxon>
        <taxon>Peronosporaceae</taxon>
        <taxon>Phytophthora</taxon>
    </lineage>
</organism>
<dbReference type="GO" id="GO:0003964">
    <property type="term" value="F:RNA-directed DNA polymerase activity"/>
    <property type="evidence" value="ECO:0007669"/>
    <property type="project" value="UniProtKB-KW"/>
</dbReference>
<evidence type="ECO:0000256" key="4">
    <source>
        <dbReference type="ARBA" id="ARBA00022801"/>
    </source>
</evidence>
<dbReference type="InterPro" id="IPR039537">
    <property type="entry name" value="Retrotran_Ty1/copia-like"/>
</dbReference>
<dbReference type="GO" id="GO:0046872">
    <property type="term" value="F:metal ion binding"/>
    <property type="evidence" value="ECO:0007669"/>
    <property type="project" value="UniProtKB-KW"/>
</dbReference>
<evidence type="ECO:0000256" key="3">
    <source>
        <dbReference type="ARBA" id="ARBA00022759"/>
    </source>
</evidence>
<dbReference type="EMBL" id="NBNE01001347">
    <property type="protein sequence ID" value="OWZ14396.1"/>
    <property type="molecule type" value="Genomic_DNA"/>
</dbReference>
<dbReference type="Gene3D" id="3.30.420.10">
    <property type="entry name" value="Ribonuclease H-like superfamily/Ribonuclease H"/>
    <property type="match status" value="1"/>
</dbReference>
<dbReference type="InterPro" id="IPR012337">
    <property type="entry name" value="RNaseH-like_sf"/>
</dbReference>
<evidence type="ECO:0000256" key="2">
    <source>
        <dbReference type="ARBA" id="ARBA00022723"/>
    </source>
</evidence>
<evidence type="ECO:0000256" key="8">
    <source>
        <dbReference type="ARBA" id="ARBA00022932"/>
    </source>
</evidence>
<keyword evidence="1" id="KW-0540">Nuclease</keyword>
<dbReference type="GO" id="GO:0015074">
    <property type="term" value="P:DNA integration"/>
    <property type="evidence" value="ECO:0007669"/>
    <property type="project" value="UniProtKB-KW"/>
</dbReference>
<dbReference type="OrthoDB" id="413361at2759"/>
<proteinExistence type="predicted"/>
<evidence type="ECO:0000256" key="9">
    <source>
        <dbReference type="ARBA" id="ARBA00023172"/>
    </source>
</evidence>
<sequence>MNRTIVEMAKSMLHYQQLNKKWWREVIITAVYLFNRLPNTARRDTTPYELVYDVKPDLGSLRVFGSIGFVHVDKSRGSKWDNKAHHCIILGLCTWLESLSCLG</sequence>
<keyword evidence="5" id="KW-0460">Magnesium</keyword>
<evidence type="ECO:0000256" key="6">
    <source>
        <dbReference type="ARBA" id="ARBA00022908"/>
    </source>
</evidence>